<sequence>MSNASSIPGFFWTLCPAEAGTAGCEVASFIPNASPQAVPAGTCLLSYDGTKDQLAYFTMQVWGGPFPGISIPSIPGISAPTSPSPSASPSPSPSNTTLPGSVAIRTGWYMGGRDKGGQCYKWNGTALDLDESKTYVATGNKKVDEAAYSSYHSALCGSPDTAGETMAKDLLGGGDDARMAFVSIIDVCPDASVDLFDAFIRYANPTGNQDAERVIEYAQAWQSAANELGTPVRLNQGGLTFNPPIISSPGPSPPTSIVPWTNFTRNPQSLYIAVTQLNSTAAESVEACASLCNADERCEFYACCGIPAANGTYSSTVLPGGCILSCDQVANRTGLFMALGPAVPFISGEYFPAGAAGVGSRRLLQAGDGVWGNFSYFPNRFYQGVDALATIPANSAEECATACNADPDCYFWTRCPVTAAAAGCEVPSFLPDASPQTVPARTCLLSFTAGADRIVYFKLQGPVVAFEAGKWNASGSTLPPTTTAASPAPGTSPDIPIPTLPGVSPGGGNSTTQQPTPTGPLLIHTNWAGGPGNGTCWKWNGTDFEEDESSAFASSGTTVLDASQFQAYLDDLCSLQQTAAGRIAADLLAGSTTAQMAFAATTKTCPGASDNLLTALIDWVRKENITQDTEFAIKYATAWVQAGDQLGWALCVTVVAEDTATGKATVEAIKP</sequence>
<evidence type="ECO:0000256" key="1">
    <source>
        <dbReference type="SAM" id="MobiDB-lite"/>
    </source>
</evidence>
<dbReference type="AlphaFoldDB" id="A0A2P6TLT0"/>
<feature type="region of interest" description="Disordered" evidence="1">
    <location>
        <begin position="475"/>
        <end position="515"/>
    </location>
</feature>
<feature type="region of interest" description="Disordered" evidence="1">
    <location>
        <begin position="74"/>
        <end position="99"/>
    </location>
</feature>
<accession>A0A2P6TLT0</accession>
<reference evidence="2 3" key="1">
    <citation type="journal article" date="2018" name="Plant J.">
        <title>Genome sequences of Chlorella sorokiniana UTEX 1602 and Micractinium conductrix SAG 241.80: implications to maltose excretion by a green alga.</title>
        <authorList>
            <person name="Arriola M.B."/>
            <person name="Velmurugan N."/>
            <person name="Zhang Y."/>
            <person name="Plunkett M.H."/>
            <person name="Hondzo H."/>
            <person name="Barney B.M."/>
        </authorList>
    </citation>
    <scope>NUCLEOTIDE SEQUENCE [LARGE SCALE GENOMIC DNA]</scope>
    <source>
        <strain evidence="3">UTEX 1602</strain>
    </source>
</reference>
<dbReference type="Gene3D" id="3.50.4.10">
    <property type="entry name" value="Hepatocyte Growth Factor"/>
    <property type="match status" value="1"/>
</dbReference>
<keyword evidence="3" id="KW-1185">Reference proteome</keyword>
<organism evidence="2 3">
    <name type="scientific">Chlorella sorokiniana</name>
    <name type="common">Freshwater green alga</name>
    <dbReference type="NCBI Taxonomy" id="3076"/>
    <lineage>
        <taxon>Eukaryota</taxon>
        <taxon>Viridiplantae</taxon>
        <taxon>Chlorophyta</taxon>
        <taxon>core chlorophytes</taxon>
        <taxon>Trebouxiophyceae</taxon>
        <taxon>Chlorellales</taxon>
        <taxon>Chlorellaceae</taxon>
        <taxon>Chlorella clade</taxon>
        <taxon>Chlorella</taxon>
    </lineage>
</organism>
<evidence type="ECO:0000313" key="2">
    <source>
        <dbReference type="EMBL" id="PRW45253.1"/>
    </source>
</evidence>
<dbReference type="Proteomes" id="UP000239899">
    <property type="component" value="Unassembled WGS sequence"/>
</dbReference>
<name>A0A2P6TLT0_CHLSO</name>
<gene>
    <name evidence="2" type="ORF">C2E21_6360</name>
</gene>
<dbReference type="EMBL" id="LHPG02000012">
    <property type="protein sequence ID" value="PRW45253.1"/>
    <property type="molecule type" value="Genomic_DNA"/>
</dbReference>
<comment type="caution">
    <text evidence="2">The sequence shown here is derived from an EMBL/GenBank/DDBJ whole genome shotgun (WGS) entry which is preliminary data.</text>
</comment>
<proteinExistence type="predicted"/>
<feature type="compositionally biased region" description="Low complexity" evidence="1">
    <location>
        <begin position="475"/>
        <end position="493"/>
    </location>
</feature>
<protein>
    <submittedName>
        <fullName evidence="2">C2H2 finger domain</fullName>
    </submittedName>
</protein>
<evidence type="ECO:0000313" key="3">
    <source>
        <dbReference type="Proteomes" id="UP000239899"/>
    </source>
</evidence>
<feature type="compositionally biased region" description="Pro residues" evidence="1">
    <location>
        <begin position="82"/>
        <end position="92"/>
    </location>
</feature>